<dbReference type="STRING" id="7070.D6WPB2"/>
<dbReference type="InParanoid" id="D6WPB2"/>
<dbReference type="Proteomes" id="UP000007266">
    <property type="component" value="Linkage group 7"/>
</dbReference>
<gene>
    <name evidence="9" type="primary">AUGUSTUS-3.0.2_16358</name>
    <name evidence="9" type="ORF">TcasGA2_TC016358</name>
</gene>
<dbReference type="PANTHER" id="PTHR31816">
    <property type="entry name" value="MICOS COMPLEX SUBUNIT MIC13"/>
    <property type="match status" value="1"/>
</dbReference>
<evidence type="ECO:0000256" key="2">
    <source>
        <dbReference type="ARBA" id="ARBA00006771"/>
    </source>
</evidence>
<evidence type="ECO:0000256" key="5">
    <source>
        <dbReference type="ARBA" id="ARBA00022989"/>
    </source>
</evidence>
<dbReference type="GO" id="GO:0042407">
    <property type="term" value="P:cristae formation"/>
    <property type="evidence" value="ECO:0000318"/>
    <property type="project" value="GO_Central"/>
</dbReference>
<reference evidence="9 10" key="2">
    <citation type="journal article" date="2010" name="Nucleic Acids Res.">
        <title>BeetleBase in 2010: revisions to provide comprehensive genomic information for Tribolium castaneum.</title>
        <authorList>
            <person name="Kim H.S."/>
            <person name="Murphy T."/>
            <person name="Xia J."/>
            <person name="Caragea D."/>
            <person name="Park Y."/>
            <person name="Beeman R.W."/>
            <person name="Lorenzen M.D."/>
            <person name="Butcher S."/>
            <person name="Manak J.R."/>
            <person name="Brown S.J."/>
        </authorList>
    </citation>
    <scope>GENOME REANNOTATION</scope>
    <source>
        <strain evidence="9 10">Georgia GA2</strain>
    </source>
</reference>
<dbReference type="Pfam" id="PF15884">
    <property type="entry name" value="QIL1"/>
    <property type="match status" value="1"/>
</dbReference>
<proteinExistence type="inferred from homology"/>
<evidence type="ECO:0000313" key="9">
    <source>
        <dbReference type="EMBL" id="EFA07381.1"/>
    </source>
</evidence>
<evidence type="ECO:0000256" key="7">
    <source>
        <dbReference type="ARBA" id="ARBA00023136"/>
    </source>
</evidence>
<reference evidence="9 10" key="1">
    <citation type="journal article" date="2008" name="Nature">
        <title>The genome of the model beetle and pest Tribolium castaneum.</title>
        <authorList>
            <consortium name="Tribolium Genome Sequencing Consortium"/>
            <person name="Richards S."/>
            <person name="Gibbs R.A."/>
            <person name="Weinstock G.M."/>
            <person name="Brown S.J."/>
            <person name="Denell R."/>
            <person name="Beeman R.W."/>
            <person name="Gibbs R."/>
            <person name="Beeman R.W."/>
            <person name="Brown S.J."/>
            <person name="Bucher G."/>
            <person name="Friedrich M."/>
            <person name="Grimmelikhuijzen C.J."/>
            <person name="Klingler M."/>
            <person name="Lorenzen M."/>
            <person name="Richards S."/>
            <person name="Roth S."/>
            <person name="Schroder R."/>
            <person name="Tautz D."/>
            <person name="Zdobnov E.M."/>
            <person name="Muzny D."/>
            <person name="Gibbs R.A."/>
            <person name="Weinstock G.M."/>
            <person name="Attaway T."/>
            <person name="Bell S."/>
            <person name="Buhay C.J."/>
            <person name="Chandrabose M.N."/>
            <person name="Chavez D."/>
            <person name="Clerk-Blankenburg K.P."/>
            <person name="Cree A."/>
            <person name="Dao M."/>
            <person name="Davis C."/>
            <person name="Chacko J."/>
            <person name="Dinh H."/>
            <person name="Dugan-Rocha S."/>
            <person name="Fowler G."/>
            <person name="Garner T.T."/>
            <person name="Garnes J."/>
            <person name="Gnirke A."/>
            <person name="Hawes A."/>
            <person name="Hernandez J."/>
            <person name="Hines S."/>
            <person name="Holder M."/>
            <person name="Hume J."/>
            <person name="Jhangiani S.N."/>
            <person name="Joshi V."/>
            <person name="Khan Z.M."/>
            <person name="Jackson L."/>
            <person name="Kovar C."/>
            <person name="Kowis A."/>
            <person name="Lee S."/>
            <person name="Lewis L.R."/>
            <person name="Margolis J."/>
            <person name="Morgan M."/>
            <person name="Nazareth L.V."/>
            <person name="Nguyen N."/>
            <person name="Okwuonu G."/>
            <person name="Parker D."/>
            <person name="Richards S."/>
            <person name="Ruiz S.J."/>
            <person name="Santibanez J."/>
            <person name="Savard J."/>
            <person name="Scherer S.E."/>
            <person name="Schneider B."/>
            <person name="Sodergren E."/>
            <person name="Tautz D."/>
            <person name="Vattahil S."/>
            <person name="Villasana D."/>
            <person name="White C.S."/>
            <person name="Wright R."/>
            <person name="Park Y."/>
            <person name="Beeman R.W."/>
            <person name="Lord J."/>
            <person name="Oppert B."/>
            <person name="Lorenzen M."/>
            <person name="Brown S."/>
            <person name="Wang L."/>
            <person name="Savard J."/>
            <person name="Tautz D."/>
            <person name="Richards S."/>
            <person name="Weinstock G."/>
            <person name="Gibbs R.A."/>
            <person name="Liu Y."/>
            <person name="Worley K."/>
            <person name="Weinstock G."/>
            <person name="Elsik C.G."/>
            <person name="Reese J.T."/>
            <person name="Elhaik E."/>
            <person name="Landan G."/>
            <person name="Graur D."/>
            <person name="Arensburger P."/>
            <person name="Atkinson P."/>
            <person name="Beeman R.W."/>
            <person name="Beidler J."/>
            <person name="Brown S.J."/>
            <person name="Demuth J.P."/>
            <person name="Drury D.W."/>
            <person name="Du Y.Z."/>
            <person name="Fujiwara H."/>
            <person name="Lorenzen M."/>
            <person name="Maselli V."/>
            <person name="Osanai M."/>
            <person name="Park Y."/>
            <person name="Robertson H.M."/>
            <person name="Tu Z."/>
            <person name="Wang J.J."/>
            <person name="Wang S."/>
            <person name="Richards S."/>
            <person name="Song H."/>
            <person name="Zhang L."/>
            <person name="Sodergren E."/>
            <person name="Werner D."/>
            <person name="Stanke M."/>
            <person name="Morgenstern B."/>
            <person name="Solovyev V."/>
            <person name="Kosarev P."/>
            <person name="Brown G."/>
            <person name="Chen H.C."/>
            <person name="Ermolaeva O."/>
            <person name="Hlavina W."/>
            <person name="Kapustin Y."/>
            <person name="Kiryutin B."/>
            <person name="Kitts P."/>
            <person name="Maglott D."/>
            <person name="Pruitt K."/>
            <person name="Sapojnikov V."/>
            <person name="Souvorov A."/>
            <person name="Mackey A.J."/>
            <person name="Waterhouse R.M."/>
            <person name="Wyder S."/>
            <person name="Zdobnov E.M."/>
            <person name="Zdobnov E.M."/>
            <person name="Wyder S."/>
            <person name="Kriventseva E.V."/>
            <person name="Kadowaki T."/>
            <person name="Bork P."/>
            <person name="Aranda M."/>
            <person name="Bao R."/>
            <person name="Beermann A."/>
            <person name="Berns N."/>
            <person name="Bolognesi R."/>
            <person name="Bonneton F."/>
            <person name="Bopp D."/>
            <person name="Brown S.J."/>
            <person name="Bucher G."/>
            <person name="Butts T."/>
            <person name="Chaumot A."/>
            <person name="Denell R.E."/>
            <person name="Ferrier D.E."/>
            <person name="Friedrich M."/>
            <person name="Gordon C.M."/>
            <person name="Jindra M."/>
            <person name="Klingler M."/>
            <person name="Lan Q."/>
            <person name="Lattorff H.M."/>
            <person name="Laudet V."/>
            <person name="von Levetsow C."/>
            <person name="Liu Z."/>
            <person name="Lutz R."/>
            <person name="Lynch J.A."/>
            <person name="da Fonseca R.N."/>
            <person name="Posnien N."/>
            <person name="Reuter R."/>
            <person name="Roth S."/>
            <person name="Savard J."/>
            <person name="Schinko J.B."/>
            <person name="Schmitt C."/>
            <person name="Schoppmeier M."/>
            <person name="Schroder R."/>
            <person name="Shippy T.D."/>
            <person name="Simonnet F."/>
            <person name="Marques-Souza H."/>
            <person name="Tautz D."/>
            <person name="Tomoyasu Y."/>
            <person name="Trauner J."/>
            <person name="Van der Zee M."/>
            <person name="Vervoort M."/>
            <person name="Wittkopp N."/>
            <person name="Wimmer E.A."/>
            <person name="Yang X."/>
            <person name="Jones A.K."/>
            <person name="Sattelle D.B."/>
            <person name="Ebert P.R."/>
            <person name="Nelson D."/>
            <person name="Scott J.G."/>
            <person name="Beeman R.W."/>
            <person name="Muthukrishnan S."/>
            <person name="Kramer K.J."/>
            <person name="Arakane Y."/>
            <person name="Beeman R.W."/>
            <person name="Zhu Q."/>
            <person name="Hogenkamp D."/>
            <person name="Dixit R."/>
            <person name="Oppert B."/>
            <person name="Jiang H."/>
            <person name="Zou Z."/>
            <person name="Marshall J."/>
            <person name="Elpidina E."/>
            <person name="Vinokurov K."/>
            <person name="Oppert C."/>
            <person name="Zou Z."/>
            <person name="Evans J."/>
            <person name="Lu Z."/>
            <person name="Zhao P."/>
            <person name="Sumathipala N."/>
            <person name="Altincicek B."/>
            <person name="Vilcinskas A."/>
            <person name="Williams M."/>
            <person name="Hultmark D."/>
            <person name="Hetru C."/>
            <person name="Jiang H."/>
            <person name="Grimmelikhuijzen C.J."/>
            <person name="Hauser F."/>
            <person name="Cazzamali G."/>
            <person name="Williamson M."/>
            <person name="Park Y."/>
            <person name="Li B."/>
            <person name="Tanaka Y."/>
            <person name="Predel R."/>
            <person name="Neupert S."/>
            <person name="Schachtner J."/>
            <person name="Verleyen P."/>
            <person name="Raible F."/>
            <person name="Bork P."/>
            <person name="Friedrich M."/>
            <person name="Walden K.K."/>
            <person name="Robertson H.M."/>
            <person name="Angeli S."/>
            <person name="Foret S."/>
            <person name="Bucher G."/>
            <person name="Schuetz S."/>
            <person name="Maleszka R."/>
            <person name="Wimmer E.A."/>
            <person name="Beeman R.W."/>
            <person name="Lorenzen M."/>
            <person name="Tomoyasu Y."/>
            <person name="Miller S.C."/>
            <person name="Grossmann D."/>
            <person name="Bucher G."/>
        </authorList>
    </citation>
    <scope>NUCLEOTIDE SEQUENCE [LARGE SCALE GENOMIC DNA]</scope>
    <source>
        <strain evidence="9 10">Georgia GA2</strain>
    </source>
</reference>
<keyword evidence="10" id="KW-1185">Reference proteome</keyword>
<sequence length="231" mass="25549">MSKSRVCPDKTINAEKETCAKKTNLLIYEREKGEACKPPKTYIPPISSPQVKRIKICTGAELKKMCAPPPCPCPPKIPRPTLLQRLGKLLGLGAKSLVALGAVYVTYDMGIWGDSKTTGELYKNVCNAILPNIIEPAKEKPLTSSCKAELELFNAFEKDPYCCDKFPIDSESSAYEVQQKWNKIVTKTFSAIAGFPATVRNWSHQVYCKMVDAESCKVAQDDGEEECCPCD</sequence>
<dbReference type="KEGG" id="tca:656310"/>
<dbReference type="GO" id="GO:0044284">
    <property type="term" value="C:mitochondrial crista junction"/>
    <property type="evidence" value="ECO:0000318"/>
    <property type="project" value="GO_Central"/>
</dbReference>
<accession>D6WPB2</accession>
<evidence type="ECO:0000313" key="10">
    <source>
        <dbReference type="Proteomes" id="UP000007266"/>
    </source>
</evidence>
<keyword evidence="6 8" id="KW-0496">Mitochondrion</keyword>
<dbReference type="OMA" id="YDMGIWG"/>
<dbReference type="OrthoDB" id="5948578at2759"/>
<keyword evidence="7" id="KW-0472">Membrane</keyword>
<comment type="similarity">
    <text evidence="2 8">Belongs to the MICOS complex subunit Mic13 family.</text>
</comment>
<evidence type="ECO:0000256" key="8">
    <source>
        <dbReference type="RuleBase" id="RU363009"/>
    </source>
</evidence>
<evidence type="ECO:0000256" key="3">
    <source>
        <dbReference type="ARBA" id="ARBA00022692"/>
    </source>
</evidence>
<organism evidence="9 10">
    <name type="scientific">Tribolium castaneum</name>
    <name type="common">Red flour beetle</name>
    <dbReference type="NCBI Taxonomy" id="7070"/>
    <lineage>
        <taxon>Eukaryota</taxon>
        <taxon>Metazoa</taxon>
        <taxon>Ecdysozoa</taxon>
        <taxon>Arthropoda</taxon>
        <taxon>Hexapoda</taxon>
        <taxon>Insecta</taxon>
        <taxon>Pterygota</taxon>
        <taxon>Neoptera</taxon>
        <taxon>Endopterygota</taxon>
        <taxon>Coleoptera</taxon>
        <taxon>Polyphaga</taxon>
        <taxon>Cucujiformia</taxon>
        <taxon>Tenebrionidae</taxon>
        <taxon>Tenebrionidae incertae sedis</taxon>
        <taxon>Tribolium</taxon>
    </lineage>
</organism>
<keyword evidence="5" id="KW-1133">Transmembrane helix</keyword>
<comment type="function">
    <text evidence="8">Component of the MICOS complex, a large protein complex of the mitochondrial inner membrane that plays crucial roles in the maintenance of crista junctions, inner membrane architecture, and formation of contact sites to the outer membrane.</text>
</comment>
<keyword evidence="3" id="KW-0812">Transmembrane</keyword>
<comment type="subunit">
    <text evidence="8">Component of the mitochondrial contact site and cristae organizing system (MICOS) complex.</text>
</comment>
<comment type="subcellular location">
    <subcellularLocation>
        <location evidence="1 8">Mitochondrion inner membrane</location>
        <topology evidence="1 8">Single-pass membrane protein</topology>
    </subcellularLocation>
</comment>
<dbReference type="HOGENOM" id="CLU_1295370_0_0_1"/>
<protein>
    <recommendedName>
        <fullName evidence="8">MICOS complex subunit MIC13</fullName>
    </recommendedName>
</protein>
<dbReference type="InterPro" id="IPR026769">
    <property type="entry name" value="Mic13"/>
</dbReference>
<dbReference type="EMBL" id="KQ971354">
    <property type="protein sequence ID" value="EFA07381.1"/>
    <property type="molecule type" value="Genomic_DNA"/>
</dbReference>
<dbReference type="AlphaFoldDB" id="D6WPB2"/>
<evidence type="ECO:0000256" key="6">
    <source>
        <dbReference type="ARBA" id="ARBA00023128"/>
    </source>
</evidence>
<dbReference type="eggNOG" id="ENOG502SC4M">
    <property type="taxonomic scope" value="Eukaryota"/>
</dbReference>
<evidence type="ECO:0000256" key="1">
    <source>
        <dbReference type="ARBA" id="ARBA00004434"/>
    </source>
</evidence>
<dbReference type="PANTHER" id="PTHR31816:SF3">
    <property type="entry name" value="MICOS COMPLEX SUBUNIT MIC13"/>
    <property type="match status" value="1"/>
</dbReference>
<dbReference type="PhylomeDB" id="D6WPB2"/>
<evidence type="ECO:0000256" key="4">
    <source>
        <dbReference type="ARBA" id="ARBA00022792"/>
    </source>
</evidence>
<keyword evidence="4 8" id="KW-0999">Mitochondrion inner membrane</keyword>
<dbReference type="GO" id="GO:0061617">
    <property type="term" value="C:MICOS complex"/>
    <property type="evidence" value="ECO:0000318"/>
    <property type="project" value="GO_Central"/>
</dbReference>
<name>D6WPB2_TRICA</name>